<dbReference type="EMBL" id="CASHTH010002304">
    <property type="protein sequence ID" value="CAI8027884.1"/>
    <property type="molecule type" value="Genomic_DNA"/>
</dbReference>
<protein>
    <submittedName>
        <fullName evidence="2">Uncharacterized protein MJ0963</fullName>
    </submittedName>
</protein>
<comment type="caution">
    <text evidence="2">The sequence shown here is derived from an EMBL/GenBank/DDBJ whole genome shotgun (WGS) entry which is preliminary data.</text>
</comment>
<dbReference type="InterPro" id="IPR045079">
    <property type="entry name" value="Oxoprolinase-like"/>
</dbReference>
<dbReference type="AlphaFoldDB" id="A0AA35SDY2"/>
<evidence type="ECO:0000313" key="2">
    <source>
        <dbReference type="EMBL" id="CAI8027884.1"/>
    </source>
</evidence>
<reference evidence="2" key="1">
    <citation type="submission" date="2023-03" db="EMBL/GenBank/DDBJ databases">
        <authorList>
            <person name="Steffen K."/>
            <person name="Cardenas P."/>
        </authorList>
    </citation>
    <scope>NUCLEOTIDE SEQUENCE</scope>
</reference>
<evidence type="ECO:0000259" key="1">
    <source>
        <dbReference type="Pfam" id="PF02538"/>
    </source>
</evidence>
<sequence>MRPIAQAFGQAVHLGSLVELVPRAVREYGLEKLGEGDAILTNDPYSGGVHLNDVTLISPVYVQGECFGYVANLAHHVDVGGGAPASIGAFREVFQEGIIVPPIKLVRGGEVVEDLFALVMAQIRSKYETAGDFRAQMAANVTGVRRLQDLLARWGIEAVRTCQDELLAYTERRVRQELARLPRGEFSAEGFVDNDGFTDRPVRLAAKVVIAERGVSFDLNGSDPQRPAPVNSTYAMTYSACAYVLKCLIDPDVPVNHGFYRLVKLRAPAGTVVHARPPAPVVGGWETQTRLTDVMFKALAPALPRRVPAGTKAMMCQWGLAAPTPGPAHGQNTENAPVEEIELNYPVRIVRYELVEESEGAGRQRGGLGLRR</sequence>
<dbReference type="GO" id="GO:0017168">
    <property type="term" value="F:5-oxoprolinase (ATP-hydrolyzing) activity"/>
    <property type="evidence" value="ECO:0007669"/>
    <property type="project" value="TreeGrafter"/>
</dbReference>
<name>A0AA35SDY2_GEOBA</name>
<dbReference type="InterPro" id="IPR003692">
    <property type="entry name" value="Hydantoinase_B"/>
</dbReference>
<dbReference type="Pfam" id="PF02538">
    <property type="entry name" value="Hydantoinase_B"/>
    <property type="match status" value="2"/>
</dbReference>
<accession>A0AA35SDY2</accession>
<keyword evidence="3" id="KW-1185">Reference proteome</keyword>
<dbReference type="PANTHER" id="PTHR11365:SF23">
    <property type="entry name" value="HYPOTHETICAL 5-OXOPROLINASE (EUROFUNG)-RELATED"/>
    <property type="match status" value="1"/>
</dbReference>
<organism evidence="2 3">
    <name type="scientific">Geodia barretti</name>
    <name type="common">Barrett's horny sponge</name>
    <dbReference type="NCBI Taxonomy" id="519541"/>
    <lineage>
        <taxon>Eukaryota</taxon>
        <taxon>Metazoa</taxon>
        <taxon>Porifera</taxon>
        <taxon>Demospongiae</taxon>
        <taxon>Heteroscleromorpha</taxon>
        <taxon>Tetractinellida</taxon>
        <taxon>Astrophorina</taxon>
        <taxon>Geodiidae</taxon>
        <taxon>Geodia</taxon>
    </lineage>
</organism>
<evidence type="ECO:0000313" key="3">
    <source>
        <dbReference type="Proteomes" id="UP001174909"/>
    </source>
</evidence>
<feature type="domain" description="Hydantoinase B/oxoprolinase" evidence="1">
    <location>
        <begin position="4"/>
        <end position="318"/>
    </location>
</feature>
<dbReference type="GO" id="GO:0006749">
    <property type="term" value="P:glutathione metabolic process"/>
    <property type="evidence" value="ECO:0007669"/>
    <property type="project" value="TreeGrafter"/>
</dbReference>
<dbReference type="Proteomes" id="UP001174909">
    <property type="component" value="Unassembled WGS sequence"/>
</dbReference>
<dbReference type="GO" id="GO:0005829">
    <property type="term" value="C:cytosol"/>
    <property type="evidence" value="ECO:0007669"/>
    <property type="project" value="TreeGrafter"/>
</dbReference>
<feature type="domain" description="Hydantoinase B/oxoprolinase" evidence="1">
    <location>
        <begin position="327"/>
        <end position="372"/>
    </location>
</feature>
<dbReference type="PANTHER" id="PTHR11365">
    <property type="entry name" value="5-OXOPROLINASE RELATED"/>
    <property type="match status" value="1"/>
</dbReference>
<proteinExistence type="predicted"/>
<gene>
    <name evidence="2" type="ORF">GBAR_LOCUS15877</name>
</gene>